<evidence type="ECO:0000256" key="1">
    <source>
        <dbReference type="SAM" id="Phobius"/>
    </source>
</evidence>
<name>A0A4Q0M8K3_9SPHI</name>
<feature type="transmembrane region" description="Helical" evidence="1">
    <location>
        <begin position="143"/>
        <end position="161"/>
    </location>
</feature>
<dbReference type="EMBL" id="RXOC01000008">
    <property type="protein sequence ID" value="RXF69119.1"/>
    <property type="molecule type" value="Genomic_DNA"/>
</dbReference>
<proteinExistence type="predicted"/>
<protein>
    <submittedName>
        <fullName evidence="2">Uncharacterized protein</fullName>
    </submittedName>
</protein>
<sequence length="171" mass="19819">MNSSSFIKNPEMYSLFDYASQWYMNCNHVMSTYKFETLNGQLSFPLLFEVLKKAHLISYSSNEIEALLYNLWGENFDKFNGLVANLLFDFGYLGTFIVTALYVYLVWILRPVRNRLSFSKLLVLGGLFLLPAMGIFNSQMKTIAYNALIIYSAIVYMYMVIRVDKRKVSSP</sequence>
<dbReference type="Proteomes" id="UP000290848">
    <property type="component" value="Unassembled WGS sequence"/>
</dbReference>
<feature type="transmembrane region" description="Helical" evidence="1">
    <location>
        <begin position="121"/>
        <end position="137"/>
    </location>
</feature>
<organism evidence="2 3">
    <name type="scientific">Arcticibacter tournemirensis</name>
    <dbReference type="NCBI Taxonomy" id="699437"/>
    <lineage>
        <taxon>Bacteria</taxon>
        <taxon>Pseudomonadati</taxon>
        <taxon>Bacteroidota</taxon>
        <taxon>Sphingobacteriia</taxon>
        <taxon>Sphingobacteriales</taxon>
        <taxon>Sphingobacteriaceae</taxon>
        <taxon>Arcticibacter</taxon>
    </lineage>
</organism>
<keyword evidence="1" id="KW-0472">Membrane</keyword>
<accession>A0A4Q0M8K3</accession>
<dbReference type="RefSeq" id="WP_128769927.1">
    <property type="nucleotide sequence ID" value="NZ_RXOC01000008.1"/>
</dbReference>
<dbReference type="AlphaFoldDB" id="A0A4Q0M8K3"/>
<reference evidence="2 3" key="1">
    <citation type="submission" date="2018-12" db="EMBL/GenBank/DDBJ databases">
        <title>The Draft Genome Sequence of the Soil Bacterium Pedobacter tournemirensis R1.</title>
        <authorList>
            <person name="He J."/>
        </authorList>
    </citation>
    <scope>NUCLEOTIDE SEQUENCE [LARGE SCALE GENOMIC DNA]</scope>
    <source>
        <strain evidence="2 3">R1</strain>
    </source>
</reference>
<gene>
    <name evidence="2" type="ORF">EKH83_13270</name>
</gene>
<evidence type="ECO:0000313" key="3">
    <source>
        <dbReference type="Proteomes" id="UP000290848"/>
    </source>
</evidence>
<comment type="caution">
    <text evidence="2">The sequence shown here is derived from an EMBL/GenBank/DDBJ whole genome shotgun (WGS) entry which is preliminary data.</text>
</comment>
<feature type="transmembrane region" description="Helical" evidence="1">
    <location>
        <begin position="90"/>
        <end position="109"/>
    </location>
</feature>
<keyword evidence="1" id="KW-0812">Transmembrane</keyword>
<evidence type="ECO:0000313" key="2">
    <source>
        <dbReference type="EMBL" id="RXF69119.1"/>
    </source>
</evidence>
<keyword evidence="1" id="KW-1133">Transmembrane helix</keyword>